<sequence>MYDRRMDAYTWDWREAEPETPAPLRCEHLEGVLESSRFTREQLSGLGIRGIQFGCSWRLAPAFLNTDMFRAESDTAVSRPDCVSRIDNRLYYLEMDASKPFPLEDGCFDWAYSEHMIEHLTLPDGIRWLREVRRVLAPGGILRLTTPDLGKYVNGYLGGDFYATHREEMHTMGARPPMPKRKAFMMNQIFYLWGHRWIYDEAELRYALTASGFDAEGIEVREYQDSSVPEMADHDRADRRDESIYIEARV</sequence>
<comment type="caution">
    <text evidence="2">The sequence shown here is derived from an EMBL/GenBank/DDBJ whole genome shotgun (WGS) entry which is preliminary data.</text>
</comment>
<dbReference type="InterPro" id="IPR013216">
    <property type="entry name" value="Methyltransf_11"/>
</dbReference>
<protein>
    <recommendedName>
        <fullName evidence="1">Methyltransferase type 11 domain-containing protein</fullName>
    </recommendedName>
</protein>
<dbReference type="SUPFAM" id="SSF53335">
    <property type="entry name" value="S-adenosyl-L-methionine-dependent methyltransferases"/>
    <property type="match status" value="1"/>
</dbReference>
<reference evidence="2" key="1">
    <citation type="journal article" date="2014" name="Int. J. Syst. Evol. Microbiol.">
        <title>Complete genome sequence of Corynebacterium casei LMG S-19264T (=DSM 44701T), isolated from a smear-ripened cheese.</title>
        <authorList>
            <consortium name="US DOE Joint Genome Institute (JGI-PGF)"/>
            <person name="Walter F."/>
            <person name="Albersmeier A."/>
            <person name="Kalinowski J."/>
            <person name="Ruckert C."/>
        </authorList>
    </citation>
    <scope>NUCLEOTIDE SEQUENCE</scope>
    <source>
        <strain evidence="2">JCM 4714</strain>
    </source>
</reference>
<evidence type="ECO:0000313" key="2">
    <source>
        <dbReference type="EMBL" id="GHE06686.1"/>
    </source>
</evidence>
<feature type="domain" description="Methyltransferase type 11" evidence="1">
    <location>
        <begin position="90"/>
        <end position="142"/>
    </location>
</feature>
<dbReference type="CDD" id="cd02440">
    <property type="entry name" value="AdoMet_MTases"/>
    <property type="match status" value="1"/>
</dbReference>
<dbReference type="AlphaFoldDB" id="A0A918YKZ9"/>
<reference evidence="2" key="2">
    <citation type="submission" date="2020-09" db="EMBL/GenBank/DDBJ databases">
        <authorList>
            <person name="Sun Q."/>
            <person name="Ohkuma M."/>
        </authorList>
    </citation>
    <scope>NUCLEOTIDE SEQUENCE</scope>
    <source>
        <strain evidence="2">JCM 4714</strain>
    </source>
</reference>
<evidence type="ECO:0000259" key="1">
    <source>
        <dbReference type="Pfam" id="PF08241"/>
    </source>
</evidence>
<keyword evidence="3" id="KW-1185">Reference proteome</keyword>
<organism evidence="2 3">
    <name type="scientific">Streptomyces alanosinicus</name>
    <dbReference type="NCBI Taxonomy" id="68171"/>
    <lineage>
        <taxon>Bacteria</taxon>
        <taxon>Bacillati</taxon>
        <taxon>Actinomycetota</taxon>
        <taxon>Actinomycetes</taxon>
        <taxon>Kitasatosporales</taxon>
        <taxon>Streptomycetaceae</taxon>
        <taxon>Streptomyces</taxon>
    </lineage>
</organism>
<dbReference type="InterPro" id="IPR029063">
    <property type="entry name" value="SAM-dependent_MTases_sf"/>
</dbReference>
<proteinExistence type="predicted"/>
<dbReference type="GO" id="GO:0008757">
    <property type="term" value="F:S-adenosylmethionine-dependent methyltransferase activity"/>
    <property type="evidence" value="ECO:0007669"/>
    <property type="project" value="InterPro"/>
</dbReference>
<evidence type="ECO:0000313" key="3">
    <source>
        <dbReference type="Proteomes" id="UP000655443"/>
    </source>
</evidence>
<dbReference type="Gene3D" id="3.40.50.150">
    <property type="entry name" value="Vaccinia Virus protein VP39"/>
    <property type="match status" value="1"/>
</dbReference>
<dbReference type="Proteomes" id="UP000655443">
    <property type="component" value="Unassembled WGS sequence"/>
</dbReference>
<dbReference type="EMBL" id="BMVG01000012">
    <property type="protein sequence ID" value="GHE06686.1"/>
    <property type="molecule type" value="Genomic_DNA"/>
</dbReference>
<accession>A0A918YKZ9</accession>
<gene>
    <name evidence="2" type="ORF">GCM10010339_48540</name>
</gene>
<dbReference type="Pfam" id="PF08241">
    <property type="entry name" value="Methyltransf_11"/>
    <property type="match status" value="1"/>
</dbReference>
<name>A0A918YKZ9_9ACTN</name>